<reference evidence="2 3" key="1">
    <citation type="submission" date="2015-09" db="EMBL/GenBank/DDBJ databases">
        <authorList>
            <consortium name="Pathogen Informatics"/>
        </authorList>
    </citation>
    <scope>NUCLEOTIDE SEQUENCE [LARGE SCALE GENOMIC DNA]</scope>
    <source>
        <strain evidence="2 3">2789STDY5834942</strain>
    </source>
</reference>
<organism evidence="2 3">
    <name type="scientific">Bacteroides uniformis</name>
    <dbReference type="NCBI Taxonomy" id="820"/>
    <lineage>
        <taxon>Bacteria</taxon>
        <taxon>Pseudomonadati</taxon>
        <taxon>Bacteroidota</taxon>
        <taxon>Bacteroidia</taxon>
        <taxon>Bacteroidales</taxon>
        <taxon>Bacteroidaceae</taxon>
        <taxon>Bacteroides</taxon>
    </lineage>
</organism>
<feature type="transmembrane region" description="Helical" evidence="1">
    <location>
        <begin position="21"/>
        <end position="39"/>
    </location>
</feature>
<dbReference type="AlphaFoldDB" id="A0A174M5L3"/>
<keyword evidence="1" id="KW-0472">Membrane</keyword>
<evidence type="ECO:0000313" key="2">
    <source>
        <dbReference type="EMBL" id="CUP30416.1"/>
    </source>
</evidence>
<dbReference type="RefSeq" id="WP_155519583.1">
    <property type="nucleotide sequence ID" value="NZ_CZBF01000001.1"/>
</dbReference>
<evidence type="ECO:0000256" key="1">
    <source>
        <dbReference type="SAM" id="Phobius"/>
    </source>
</evidence>
<accession>A0A174M5L3</accession>
<dbReference type="EMBL" id="CZBF01000001">
    <property type="protein sequence ID" value="CUP30416.1"/>
    <property type="molecule type" value="Genomic_DNA"/>
</dbReference>
<proteinExistence type="predicted"/>
<keyword evidence="1" id="KW-1133">Transmembrane helix</keyword>
<name>A0A174M5L3_BACUN</name>
<sequence length="69" mass="7406">MATISIQGAPTPNGHRVTTSLRLVNVCIAFIALIVSGSADILFPLFASMGWFVSSIVLIFSARKEVCHE</sequence>
<dbReference type="Proteomes" id="UP000095788">
    <property type="component" value="Unassembled WGS sequence"/>
</dbReference>
<evidence type="ECO:0000313" key="3">
    <source>
        <dbReference type="Proteomes" id="UP000095788"/>
    </source>
</evidence>
<protein>
    <submittedName>
        <fullName evidence="2">Uncharacterized protein</fullName>
    </submittedName>
</protein>
<keyword evidence="1" id="KW-0812">Transmembrane</keyword>
<gene>
    <name evidence="2" type="ORF">ERS852554_00287</name>
</gene>